<evidence type="ECO:0000313" key="1">
    <source>
        <dbReference type="EMBL" id="MFF0497206.1"/>
    </source>
</evidence>
<protein>
    <recommendedName>
        <fullName evidence="3">Secreted protein</fullName>
    </recommendedName>
</protein>
<sequence length="68" mass="7416">MLLYLMIVVVATVGSAALAAYGTYAGTHRSAPRRERLSMPARTHVAGGYAVRIRTCRALGERPVERRS</sequence>
<gene>
    <name evidence="1" type="ORF">ACFYU5_12425</name>
</gene>
<accession>A0ABW6P421</accession>
<comment type="caution">
    <text evidence="1">The sequence shown here is derived from an EMBL/GenBank/DDBJ whole genome shotgun (WGS) entry which is preliminary data.</text>
</comment>
<name>A0ABW6P421_9NOCA</name>
<evidence type="ECO:0000313" key="2">
    <source>
        <dbReference type="Proteomes" id="UP001601442"/>
    </source>
</evidence>
<proteinExistence type="predicted"/>
<dbReference type="RefSeq" id="WP_387393529.1">
    <property type="nucleotide sequence ID" value="NZ_JBIAMT010000002.1"/>
</dbReference>
<dbReference type="EMBL" id="JBIAMT010000002">
    <property type="protein sequence ID" value="MFF0497206.1"/>
    <property type="molecule type" value="Genomic_DNA"/>
</dbReference>
<keyword evidence="2" id="KW-1185">Reference proteome</keyword>
<organism evidence="1 2">
    <name type="scientific">Nocardia aobensis</name>
    <dbReference type="NCBI Taxonomy" id="257277"/>
    <lineage>
        <taxon>Bacteria</taxon>
        <taxon>Bacillati</taxon>
        <taxon>Actinomycetota</taxon>
        <taxon>Actinomycetes</taxon>
        <taxon>Mycobacteriales</taxon>
        <taxon>Nocardiaceae</taxon>
        <taxon>Nocardia</taxon>
    </lineage>
</organism>
<dbReference type="Proteomes" id="UP001601442">
    <property type="component" value="Unassembled WGS sequence"/>
</dbReference>
<reference evidence="1 2" key="1">
    <citation type="submission" date="2024-10" db="EMBL/GenBank/DDBJ databases">
        <title>The Natural Products Discovery Center: Release of the First 8490 Sequenced Strains for Exploring Actinobacteria Biosynthetic Diversity.</title>
        <authorList>
            <person name="Kalkreuter E."/>
            <person name="Kautsar S.A."/>
            <person name="Yang D."/>
            <person name="Bader C.D."/>
            <person name="Teijaro C.N."/>
            <person name="Fluegel L."/>
            <person name="Davis C.M."/>
            <person name="Simpson J.R."/>
            <person name="Lauterbach L."/>
            <person name="Steele A.D."/>
            <person name="Gui C."/>
            <person name="Meng S."/>
            <person name="Li G."/>
            <person name="Viehrig K."/>
            <person name="Ye F."/>
            <person name="Su P."/>
            <person name="Kiefer A.F."/>
            <person name="Nichols A."/>
            <person name="Cepeda A.J."/>
            <person name="Yan W."/>
            <person name="Fan B."/>
            <person name="Jiang Y."/>
            <person name="Adhikari A."/>
            <person name="Zheng C.-J."/>
            <person name="Schuster L."/>
            <person name="Cowan T.M."/>
            <person name="Smanski M.J."/>
            <person name="Chevrette M.G."/>
            <person name="De Carvalho L.P.S."/>
            <person name="Shen B."/>
        </authorList>
    </citation>
    <scope>NUCLEOTIDE SEQUENCE [LARGE SCALE GENOMIC DNA]</scope>
    <source>
        <strain evidence="1 2">NPDC004119</strain>
    </source>
</reference>
<evidence type="ECO:0008006" key="3">
    <source>
        <dbReference type="Google" id="ProtNLM"/>
    </source>
</evidence>